<evidence type="ECO:0000313" key="1">
    <source>
        <dbReference type="EMBL" id="KAF1972253.1"/>
    </source>
</evidence>
<keyword evidence="2" id="KW-1185">Reference proteome</keyword>
<sequence>MLTCAVAVSHDALAKPYTSAVTDGGHAPALVDKRDPGHRIAEIFVEDYFLTRINSATEGDIAWERCIPVYYPKGYVTRSIAQYQIPGNRWFACWYYSDYKCGTDWEQSGAFPTFYLEPDGRKNKIKLPIKSFKCTFKSDKKALLGSGPAKRDEDHEILTPDSHLVELYSDEHFNKRNFYNYLEDWASHGWCHTFSAQGNDAISSIRQFEHSQGKDYSCLYYALPDCNSDKGSFGKRGKWDQPDLDDQLKRPDGTWNNVIQSMECWYIK</sequence>
<name>A0A6A5V497_9PLEO</name>
<protein>
    <submittedName>
        <fullName evidence="1">Uncharacterized protein</fullName>
    </submittedName>
</protein>
<dbReference type="EMBL" id="ML976688">
    <property type="protein sequence ID" value="KAF1972253.1"/>
    <property type="molecule type" value="Genomic_DNA"/>
</dbReference>
<reference evidence="1" key="1">
    <citation type="journal article" date="2020" name="Stud. Mycol.">
        <title>101 Dothideomycetes genomes: a test case for predicting lifestyles and emergence of pathogens.</title>
        <authorList>
            <person name="Haridas S."/>
            <person name="Albert R."/>
            <person name="Binder M."/>
            <person name="Bloem J."/>
            <person name="Labutti K."/>
            <person name="Salamov A."/>
            <person name="Andreopoulos B."/>
            <person name="Baker S."/>
            <person name="Barry K."/>
            <person name="Bills G."/>
            <person name="Bluhm B."/>
            <person name="Cannon C."/>
            <person name="Castanera R."/>
            <person name="Culley D."/>
            <person name="Daum C."/>
            <person name="Ezra D."/>
            <person name="Gonzalez J."/>
            <person name="Henrissat B."/>
            <person name="Kuo A."/>
            <person name="Liang C."/>
            <person name="Lipzen A."/>
            <person name="Lutzoni F."/>
            <person name="Magnuson J."/>
            <person name="Mondo S."/>
            <person name="Nolan M."/>
            <person name="Ohm R."/>
            <person name="Pangilinan J."/>
            <person name="Park H.-J."/>
            <person name="Ramirez L."/>
            <person name="Alfaro M."/>
            <person name="Sun H."/>
            <person name="Tritt A."/>
            <person name="Yoshinaga Y."/>
            <person name="Zwiers L.-H."/>
            <person name="Turgeon B."/>
            <person name="Goodwin S."/>
            <person name="Spatafora J."/>
            <person name="Crous P."/>
            <person name="Grigoriev I."/>
        </authorList>
    </citation>
    <scope>NUCLEOTIDE SEQUENCE</scope>
    <source>
        <strain evidence="1">CBS 107.79</strain>
    </source>
</reference>
<proteinExistence type="predicted"/>
<evidence type="ECO:0000313" key="2">
    <source>
        <dbReference type="Proteomes" id="UP000800036"/>
    </source>
</evidence>
<organism evidence="1 2">
    <name type="scientific">Bimuria novae-zelandiae CBS 107.79</name>
    <dbReference type="NCBI Taxonomy" id="1447943"/>
    <lineage>
        <taxon>Eukaryota</taxon>
        <taxon>Fungi</taxon>
        <taxon>Dikarya</taxon>
        <taxon>Ascomycota</taxon>
        <taxon>Pezizomycotina</taxon>
        <taxon>Dothideomycetes</taxon>
        <taxon>Pleosporomycetidae</taxon>
        <taxon>Pleosporales</taxon>
        <taxon>Massarineae</taxon>
        <taxon>Didymosphaeriaceae</taxon>
        <taxon>Bimuria</taxon>
    </lineage>
</organism>
<accession>A0A6A5V497</accession>
<dbReference type="Proteomes" id="UP000800036">
    <property type="component" value="Unassembled WGS sequence"/>
</dbReference>
<dbReference type="AlphaFoldDB" id="A0A6A5V497"/>
<gene>
    <name evidence="1" type="ORF">BU23DRAFT_164670</name>
</gene>